<protein>
    <submittedName>
        <fullName evidence="2">Uncharacterized protein</fullName>
    </submittedName>
</protein>
<evidence type="ECO:0000313" key="2">
    <source>
        <dbReference type="EMBL" id="KAE8377228.1"/>
    </source>
</evidence>
<dbReference type="Pfam" id="PF17784">
    <property type="entry name" value="Sulfotransfer_4"/>
    <property type="match status" value="1"/>
</dbReference>
<keyword evidence="3" id="KW-1185">Reference proteome</keyword>
<dbReference type="PANTHER" id="PTHR36978:SF4">
    <property type="entry name" value="P-LOOP CONTAINING NUCLEOSIDE TRIPHOSPHATE HYDROLASE PROTEIN"/>
    <property type="match status" value="1"/>
</dbReference>
<evidence type="ECO:0000256" key="1">
    <source>
        <dbReference type="SAM" id="Phobius"/>
    </source>
</evidence>
<feature type="transmembrane region" description="Helical" evidence="1">
    <location>
        <begin position="71"/>
        <end position="95"/>
    </location>
</feature>
<keyword evidence="1" id="KW-0812">Transmembrane</keyword>
<dbReference type="InterPro" id="IPR027417">
    <property type="entry name" value="P-loop_NTPase"/>
</dbReference>
<accession>A0A5N7B718</accession>
<name>A0A5N7B718_9EURO</name>
<dbReference type="PANTHER" id="PTHR36978">
    <property type="entry name" value="P-LOOP CONTAINING NUCLEOTIDE TRIPHOSPHATE HYDROLASE"/>
    <property type="match status" value="1"/>
</dbReference>
<sequence length="104" mass="11696">MFIEHYNHVSKAVPPEQLLEYQVQEGWGPLCRFLAVEEPKEPFPVVHTATQFMGTAVRGWWGCVARGIKNIAAAAAVCLWLLGYGLFRGLGWLLVSVSEIRLRL</sequence>
<reference evidence="2 3" key="1">
    <citation type="submission" date="2019-04" db="EMBL/GenBank/DDBJ databases">
        <title>Friends and foes A comparative genomics studyof 23 Aspergillus species from section Flavi.</title>
        <authorList>
            <consortium name="DOE Joint Genome Institute"/>
            <person name="Kjaerbolling I."/>
            <person name="Vesth T."/>
            <person name="Frisvad J.C."/>
            <person name="Nybo J.L."/>
            <person name="Theobald S."/>
            <person name="Kildgaard S."/>
            <person name="Isbrandt T."/>
            <person name="Kuo A."/>
            <person name="Sato A."/>
            <person name="Lyhne E.K."/>
            <person name="Kogle M.E."/>
            <person name="Wiebenga A."/>
            <person name="Kun R.S."/>
            <person name="Lubbers R.J."/>
            <person name="Makela M.R."/>
            <person name="Barry K."/>
            <person name="Chovatia M."/>
            <person name="Clum A."/>
            <person name="Daum C."/>
            <person name="Haridas S."/>
            <person name="He G."/>
            <person name="LaButti K."/>
            <person name="Lipzen A."/>
            <person name="Mondo S."/>
            <person name="Riley R."/>
            <person name="Salamov A."/>
            <person name="Simmons B.A."/>
            <person name="Magnuson J.K."/>
            <person name="Henrissat B."/>
            <person name="Mortensen U.H."/>
            <person name="Larsen T.O."/>
            <person name="Devries R.P."/>
            <person name="Grigoriev I.V."/>
            <person name="Machida M."/>
            <person name="Baker S.E."/>
            <person name="Andersen M.R."/>
        </authorList>
    </citation>
    <scope>NUCLEOTIDE SEQUENCE [LARGE SCALE GENOMIC DNA]</scope>
    <source>
        <strain evidence="2 3">IBT 29228</strain>
    </source>
</reference>
<gene>
    <name evidence="2" type="ORF">BDV26DRAFT_219138</name>
</gene>
<proteinExistence type="predicted"/>
<dbReference type="InterPro" id="IPR040632">
    <property type="entry name" value="Sulfotransfer_4"/>
</dbReference>
<keyword evidence="1" id="KW-0472">Membrane</keyword>
<dbReference type="EMBL" id="ML736227">
    <property type="protein sequence ID" value="KAE8377228.1"/>
    <property type="molecule type" value="Genomic_DNA"/>
</dbReference>
<evidence type="ECO:0000313" key="3">
    <source>
        <dbReference type="Proteomes" id="UP000326198"/>
    </source>
</evidence>
<keyword evidence="1" id="KW-1133">Transmembrane helix</keyword>
<dbReference type="AlphaFoldDB" id="A0A5N7B718"/>
<dbReference type="Gene3D" id="3.40.50.300">
    <property type="entry name" value="P-loop containing nucleotide triphosphate hydrolases"/>
    <property type="match status" value="1"/>
</dbReference>
<organism evidence="2 3">
    <name type="scientific">Aspergillus bertholletiae</name>
    <dbReference type="NCBI Taxonomy" id="1226010"/>
    <lineage>
        <taxon>Eukaryota</taxon>
        <taxon>Fungi</taxon>
        <taxon>Dikarya</taxon>
        <taxon>Ascomycota</taxon>
        <taxon>Pezizomycotina</taxon>
        <taxon>Eurotiomycetes</taxon>
        <taxon>Eurotiomycetidae</taxon>
        <taxon>Eurotiales</taxon>
        <taxon>Aspergillaceae</taxon>
        <taxon>Aspergillus</taxon>
        <taxon>Aspergillus subgen. Circumdati</taxon>
    </lineage>
</organism>
<dbReference type="Proteomes" id="UP000326198">
    <property type="component" value="Unassembled WGS sequence"/>
</dbReference>
<dbReference type="OrthoDB" id="4510446at2759"/>